<accession>A0A8G2BFH9</accession>
<keyword evidence="2" id="KW-0456">Lyase</keyword>
<evidence type="ECO:0000256" key="2">
    <source>
        <dbReference type="ARBA" id="ARBA00023239"/>
    </source>
</evidence>
<dbReference type="Gene3D" id="2.40.37.20">
    <property type="entry name" value="D-serine dehydratase-like domain"/>
    <property type="match status" value="1"/>
</dbReference>
<keyword evidence="5" id="KW-1185">Reference proteome</keyword>
<dbReference type="InterPro" id="IPR042208">
    <property type="entry name" value="D-ser_dehydrat-like_sf"/>
</dbReference>
<evidence type="ECO:0000313" key="5">
    <source>
        <dbReference type="Proteomes" id="UP000198615"/>
    </source>
</evidence>
<evidence type="ECO:0000259" key="3">
    <source>
        <dbReference type="SMART" id="SM01119"/>
    </source>
</evidence>
<name>A0A8G2BFH9_9PROT</name>
<dbReference type="CDD" id="cd06819">
    <property type="entry name" value="PLPDE_III_LS_D-TA"/>
    <property type="match status" value="1"/>
</dbReference>
<dbReference type="Pfam" id="PF01168">
    <property type="entry name" value="Ala_racemase_N"/>
    <property type="match status" value="1"/>
</dbReference>
<dbReference type="OrthoDB" id="9772497at2"/>
<organism evidence="4 5">
    <name type="scientific">Thalassobaculum litoreum DSM 18839</name>
    <dbReference type="NCBI Taxonomy" id="1123362"/>
    <lineage>
        <taxon>Bacteria</taxon>
        <taxon>Pseudomonadati</taxon>
        <taxon>Pseudomonadota</taxon>
        <taxon>Alphaproteobacteria</taxon>
        <taxon>Rhodospirillales</taxon>
        <taxon>Thalassobaculaceae</taxon>
        <taxon>Thalassobaculum</taxon>
    </lineage>
</organism>
<protein>
    <submittedName>
        <fullName evidence="4">D-serine deaminase, pyridoxal phosphate-dependent</fullName>
    </submittedName>
</protein>
<dbReference type="InterPro" id="IPR001608">
    <property type="entry name" value="Ala_racemase_N"/>
</dbReference>
<dbReference type="InterPro" id="IPR026956">
    <property type="entry name" value="D-ser_dehydrat-like_dom"/>
</dbReference>
<dbReference type="SUPFAM" id="SSF51419">
    <property type="entry name" value="PLP-binding barrel"/>
    <property type="match status" value="1"/>
</dbReference>
<dbReference type="PANTHER" id="PTHR28004:SF2">
    <property type="entry name" value="D-SERINE DEHYDRATASE"/>
    <property type="match status" value="1"/>
</dbReference>
<evidence type="ECO:0000256" key="1">
    <source>
        <dbReference type="ARBA" id="ARBA00005323"/>
    </source>
</evidence>
<dbReference type="Gene3D" id="3.20.20.10">
    <property type="entry name" value="Alanine racemase"/>
    <property type="match status" value="1"/>
</dbReference>
<dbReference type="EMBL" id="FNBW01000003">
    <property type="protein sequence ID" value="SDF39350.1"/>
    <property type="molecule type" value="Genomic_DNA"/>
</dbReference>
<evidence type="ECO:0000313" key="4">
    <source>
        <dbReference type="EMBL" id="SDF39350.1"/>
    </source>
</evidence>
<dbReference type="SMART" id="SM01119">
    <property type="entry name" value="D-ser_dehydrat"/>
    <property type="match status" value="1"/>
</dbReference>
<dbReference type="InterPro" id="IPR029066">
    <property type="entry name" value="PLP-binding_barrel"/>
</dbReference>
<sequence length="378" mass="39491">MTTPPPARVGDPAGAIDTPALVIDLDAFERNLDRMAAFAKETGVRIRPHAKTHKSPMIARLQMERGAVGQCCQKVGEAEVLVDGGIDDVLVSNQVVGEAKVARLAALARRARIGVCADDPLQVDAYAAAARTYGTTLHVLVEIDVGAARCGVAPGTPAVELAQRIAAADGLVFDGIQAYHGAAQHIRGYRERHAAIAKASDLVEATVDALAAAGLECRTIGGAGSGTFRFETGTGLWNELQPGSYCLMDADYGRNLKDDGSEGLEFEHALFIASTVMSAVVPGRAVVDAGLKASSVDSGLPEVWQRADTTFVSASDEHGKLSLGAGAPPAGLGDRVWLVPGHVDPTVNLYDWYVGVRGGLESGYVECLWPVAARGALT</sequence>
<dbReference type="Proteomes" id="UP000198615">
    <property type="component" value="Unassembled WGS sequence"/>
</dbReference>
<dbReference type="InterPro" id="IPR051466">
    <property type="entry name" value="D-amino_acid_metab_enzyme"/>
</dbReference>
<feature type="domain" description="D-serine dehydratase-like" evidence="3">
    <location>
        <begin position="269"/>
        <end position="357"/>
    </location>
</feature>
<dbReference type="GO" id="GO:0008721">
    <property type="term" value="F:D-serine ammonia-lyase activity"/>
    <property type="evidence" value="ECO:0007669"/>
    <property type="project" value="TreeGrafter"/>
</dbReference>
<dbReference type="RefSeq" id="WP_093148823.1">
    <property type="nucleotide sequence ID" value="NZ_FNBW01000003.1"/>
</dbReference>
<gene>
    <name evidence="4" type="ORF">SAMN05660686_01139</name>
</gene>
<reference evidence="4 5" key="1">
    <citation type="submission" date="2016-10" db="EMBL/GenBank/DDBJ databases">
        <authorList>
            <person name="Varghese N."/>
            <person name="Submissions S."/>
        </authorList>
    </citation>
    <scope>NUCLEOTIDE SEQUENCE [LARGE SCALE GENOMIC DNA]</scope>
    <source>
        <strain evidence="4 5">DSM 18839</strain>
    </source>
</reference>
<dbReference type="GO" id="GO:0036088">
    <property type="term" value="P:D-serine catabolic process"/>
    <property type="evidence" value="ECO:0007669"/>
    <property type="project" value="TreeGrafter"/>
</dbReference>
<comment type="similarity">
    <text evidence="1">Belongs to the DSD1 family.</text>
</comment>
<comment type="caution">
    <text evidence="4">The sequence shown here is derived from an EMBL/GenBank/DDBJ whole genome shotgun (WGS) entry which is preliminary data.</text>
</comment>
<dbReference type="PANTHER" id="PTHR28004">
    <property type="entry name" value="ZGC:162816-RELATED"/>
    <property type="match status" value="1"/>
</dbReference>
<dbReference type="AlphaFoldDB" id="A0A8G2BFH9"/>
<dbReference type="Pfam" id="PF14031">
    <property type="entry name" value="D-ser_dehydrat"/>
    <property type="match status" value="1"/>
</dbReference>
<proteinExistence type="inferred from homology"/>